<evidence type="ECO:0000313" key="1">
    <source>
        <dbReference type="EMBL" id="KZL92352.1"/>
    </source>
</evidence>
<sequence>METTIMAITIDPRSAHAPQIQTILTKHGCIITTRLGLHEVSETSCSEVGLIILHIHSSLDEVKVLEKELLEVNDVKVKYMTL</sequence>
<reference evidence="1 2" key="1">
    <citation type="submission" date="2016-04" db="EMBL/GenBank/DDBJ databases">
        <title>Genome sequence of Clostridium magnum DSM 2767.</title>
        <authorList>
            <person name="Poehlein A."/>
            <person name="Uhlig R."/>
            <person name="Fischer R."/>
            <person name="Bahl H."/>
            <person name="Daniel R."/>
        </authorList>
    </citation>
    <scope>NUCLEOTIDE SEQUENCE [LARGE SCALE GENOMIC DNA]</scope>
    <source>
        <strain evidence="1 2">DSM 2767</strain>
    </source>
</reference>
<dbReference type="Pfam" id="PF21699">
    <property type="entry name" value="TM1266-like"/>
    <property type="match status" value="1"/>
</dbReference>
<evidence type="ECO:0008006" key="3">
    <source>
        <dbReference type="Google" id="ProtNLM"/>
    </source>
</evidence>
<protein>
    <recommendedName>
        <fullName evidence="3">Iron-only hydrogenase system regulator</fullName>
    </recommendedName>
</protein>
<dbReference type="SUPFAM" id="SSF55021">
    <property type="entry name" value="ACT-like"/>
    <property type="match status" value="1"/>
</dbReference>
<dbReference type="EMBL" id="LWAE01000002">
    <property type="protein sequence ID" value="KZL92352.1"/>
    <property type="molecule type" value="Genomic_DNA"/>
</dbReference>
<dbReference type="RefSeq" id="WP_066621761.1">
    <property type="nucleotide sequence ID" value="NZ_FQXL01000004.1"/>
</dbReference>
<dbReference type="PATRIC" id="fig|1121326.3.peg.2152"/>
<keyword evidence="2" id="KW-1185">Reference proteome</keyword>
<comment type="caution">
    <text evidence="1">The sequence shown here is derived from an EMBL/GenBank/DDBJ whole genome shotgun (WGS) entry which is preliminary data.</text>
</comment>
<dbReference type="InterPro" id="IPR023860">
    <property type="entry name" value="FeFe-hyd_TM1266"/>
</dbReference>
<dbReference type="AlphaFoldDB" id="A0A161YNQ6"/>
<dbReference type="Proteomes" id="UP000076603">
    <property type="component" value="Unassembled WGS sequence"/>
</dbReference>
<proteinExistence type="predicted"/>
<dbReference type="InterPro" id="IPR027271">
    <property type="entry name" value="Acetolactate_synth/TF_NikR_C"/>
</dbReference>
<dbReference type="OrthoDB" id="1121298at2"/>
<organism evidence="1 2">
    <name type="scientific">Clostridium magnum DSM 2767</name>
    <dbReference type="NCBI Taxonomy" id="1121326"/>
    <lineage>
        <taxon>Bacteria</taxon>
        <taxon>Bacillati</taxon>
        <taxon>Bacillota</taxon>
        <taxon>Clostridia</taxon>
        <taxon>Eubacteriales</taxon>
        <taxon>Clostridiaceae</taxon>
        <taxon>Clostridium</taxon>
    </lineage>
</organism>
<dbReference type="Gene3D" id="3.30.70.1150">
    <property type="entry name" value="ACT-like. Chain A, domain 2"/>
    <property type="match status" value="1"/>
</dbReference>
<dbReference type="InterPro" id="IPR045865">
    <property type="entry name" value="ACT-like_dom_sf"/>
</dbReference>
<dbReference type="STRING" id="1121326.CLMAG_21610"/>
<gene>
    <name evidence="1" type="ORF">CLMAG_21610</name>
</gene>
<accession>A0A161YNQ6</accession>
<name>A0A161YNQ6_9CLOT</name>
<evidence type="ECO:0000313" key="2">
    <source>
        <dbReference type="Proteomes" id="UP000076603"/>
    </source>
</evidence>